<evidence type="ECO:0000313" key="2">
    <source>
        <dbReference type="Proteomes" id="UP001188597"/>
    </source>
</evidence>
<reference evidence="1" key="1">
    <citation type="submission" date="2022-12" db="EMBL/GenBank/DDBJ databases">
        <title>Draft genome assemblies for two species of Escallonia (Escalloniales).</title>
        <authorList>
            <person name="Chanderbali A."/>
            <person name="Dervinis C."/>
            <person name="Anghel I."/>
            <person name="Soltis D."/>
            <person name="Soltis P."/>
            <person name="Zapata F."/>
        </authorList>
    </citation>
    <scope>NUCLEOTIDE SEQUENCE</scope>
    <source>
        <strain evidence="1">UCBG64.0493</strain>
        <tissue evidence="1">Leaf</tissue>
    </source>
</reference>
<dbReference type="AlphaFoldDB" id="A0AA89BEH7"/>
<evidence type="ECO:0000313" key="1">
    <source>
        <dbReference type="EMBL" id="KAK3038113.1"/>
    </source>
</evidence>
<name>A0AA89BEH7_9ASTE</name>
<comment type="caution">
    <text evidence="1">The sequence shown here is derived from an EMBL/GenBank/DDBJ whole genome shotgun (WGS) entry which is preliminary data.</text>
</comment>
<sequence length="172" mass="18994">NGSSDYADKDLEEIQGLLRSAARDCVPQDRNSFVTFQANTGVELVVNNASSLLGDKDPVKLEAESKLSDLIRSFRSLNGVANKTDIHLASSRKRRVSMALEKGDHVKGHMPLVVLSFDFLTWGSTPGKLPLTTVLRYLFNCFCCRQNVADALLDTISSLDKFEQGIKDCLEI</sequence>
<gene>
    <name evidence="1" type="ORF">RJ639_029567</name>
</gene>
<organism evidence="1 2">
    <name type="scientific">Escallonia herrerae</name>
    <dbReference type="NCBI Taxonomy" id="1293975"/>
    <lineage>
        <taxon>Eukaryota</taxon>
        <taxon>Viridiplantae</taxon>
        <taxon>Streptophyta</taxon>
        <taxon>Embryophyta</taxon>
        <taxon>Tracheophyta</taxon>
        <taxon>Spermatophyta</taxon>
        <taxon>Magnoliopsida</taxon>
        <taxon>eudicotyledons</taxon>
        <taxon>Gunneridae</taxon>
        <taxon>Pentapetalae</taxon>
        <taxon>asterids</taxon>
        <taxon>campanulids</taxon>
        <taxon>Escalloniales</taxon>
        <taxon>Escalloniaceae</taxon>
        <taxon>Escallonia</taxon>
    </lineage>
</organism>
<dbReference type="Proteomes" id="UP001188597">
    <property type="component" value="Unassembled WGS sequence"/>
</dbReference>
<keyword evidence="2" id="KW-1185">Reference proteome</keyword>
<dbReference type="EMBL" id="JAVXUP010000104">
    <property type="protein sequence ID" value="KAK3038113.1"/>
    <property type="molecule type" value="Genomic_DNA"/>
</dbReference>
<dbReference type="PANTHER" id="PTHR36398:SF1">
    <property type="entry name" value="PLASMA MEMBRANE FUSION PROTEIN"/>
    <property type="match status" value="1"/>
</dbReference>
<dbReference type="PANTHER" id="PTHR36398">
    <property type="entry name" value="PLASMA MEMBRANE FUSION PROTEIN"/>
    <property type="match status" value="1"/>
</dbReference>
<accession>A0AA89BEH7</accession>
<feature type="non-terminal residue" evidence="1">
    <location>
        <position position="172"/>
    </location>
</feature>
<protein>
    <submittedName>
        <fullName evidence="1">Uncharacterized protein</fullName>
    </submittedName>
</protein>
<proteinExistence type="predicted"/>
<dbReference type="GO" id="GO:0009507">
    <property type="term" value="C:chloroplast"/>
    <property type="evidence" value="ECO:0007669"/>
    <property type="project" value="TreeGrafter"/>
</dbReference>